<sequence>MIARLWWKEARQVWPVWALLAAAGLGLQALVGWYWGDAAGPGGYVHIALVLTMMYLFLIAAAVFAGERENRTLGLLDAIPAERWRVWTAKASFALATTAALGLLLWLGARIFGVSSSEWLTGGGVTLVWGLAALGWGLLWSALLGNALFAAVLAMTSLSVSLLGLVNLNLGPTTLESTPALLILALLTTAASALAFQLGGPPRWAPRRRVRPVRLAAVAATPEMVDVEPRRLSRFWPYAVTRLVWETLREARSALWVLVAVGVVAPLGIVMSSTRNEVTAWVWLSMSVTAIVTGVSAFNGENRGRTNRFLLQHGARPGVVWTVKVLIWWSVAALTWWIASFPLARPAASPHEPWLTYDSLVLWAASGLTIGFAASVLCGMVFRRGITAGLIALIVCILLYMPIGALVAAGAFYPWHLVYIPIPLLAVSWAWSGDWLLDRPGVAKWARLGLYSAVVATGLTSAYIANRVWAVPTLPPAQAERTFQFARIAAPVHDDDNAAPLYREAARLFGMSPAPTTISGSRPWGDFQGLLFGDWDASDPKLAEWLGRIEPALAMLRKGARMPACQYDDLRKVTLFTLVSEPPTYTFLDPPVLSARVRLARGDLKGAWTEIETLQRMARQYSHSSSPWSYLAIEPAAIGLAMQWAADPRQTTETLEAARTAWKNLPEIASKADRARIAALIFQNTLATPRADLADNLFFQGAEGRKKADPFTRLQYDIQTTPWEIERARKVFDLLAAASIQELGRNPNSTPAASRFSPPYQWPALNIEDGGKPSTILPEELYFLAISTRLTNQAQWNWSDTSRDHNNDVARRALDLVFRLRLWQTRHDGALPRALNELPTPEGEPDGWPLDPYANKPFGYLPSQGQQLLPLGSYGPITNLDRDREGKRLRPTDGCMLLYSVGPDVVDDRATKDLDWYSKGDIIFPLKDGVKPPSEAK</sequence>
<feature type="transmembrane region" description="Helical" evidence="1">
    <location>
        <begin position="119"/>
        <end position="140"/>
    </location>
</feature>
<keyword evidence="1" id="KW-0472">Membrane</keyword>
<accession>A0A1U7CQK3</accession>
<feature type="transmembrane region" description="Helical" evidence="1">
    <location>
        <begin position="280"/>
        <end position="298"/>
    </location>
</feature>
<dbReference type="RefSeq" id="WP_076346415.1">
    <property type="nucleotide sequence ID" value="NZ_CP019082.1"/>
</dbReference>
<proteinExistence type="predicted"/>
<dbReference type="Proteomes" id="UP000186309">
    <property type="component" value="Chromosome"/>
</dbReference>
<dbReference type="AlphaFoldDB" id="A0A1U7CQK3"/>
<name>A0A1U7CQK3_9BACT</name>
<dbReference type="OrthoDB" id="232370at2"/>
<feature type="transmembrane region" description="Helical" evidence="1">
    <location>
        <begin position="87"/>
        <end position="107"/>
    </location>
</feature>
<feature type="transmembrane region" description="Helical" evidence="1">
    <location>
        <begin position="180"/>
        <end position="199"/>
    </location>
</feature>
<feature type="transmembrane region" description="Helical" evidence="1">
    <location>
        <begin position="254"/>
        <end position="274"/>
    </location>
</feature>
<keyword evidence="1" id="KW-1133">Transmembrane helix</keyword>
<reference evidence="3" key="1">
    <citation type="submission" date="2016-12" db="EMBL/GenBank/DDBJ databases">
        <title>Comparative genomics of four Isosphaeraceae planctomycetes: a common pool of plasmids and glycoside hydrolase genes.</title>
        <authorList>
            <person name="Ivanova A."/>
        </authorList>
    </citation>
    <scope>NUCLEOTIDE SEQUENCE [LARGE SCALE GENOMIC DNA]</scope>
    <source>
        <strain evidence="3">PX4</strain>
    </source>
</reference>
<feature type="transmembrane region" description="Helical" evidence="1">
    <location>
        <begin position="360"/>
        <end position="382"/>
    </location>
</feature>
<feature type="transmembrane region" description="Helical" evidence="1">
    <location>
        <begin position="319"/>
        <end position="340"/>
    </location>
</feature>
<dbReference type="EMBL" id="CP019082">
    <property type="protein sequence ID" value="APW61220.1"/>
    <property type="molecule type" value="Genomic_DNA"/>
</dbReference>
<feature type="transmembrane region" description="Helical" evidence="1">
    <location>
        <begin position="47"/>
        <end position="66"/>
    </location>
</feature>
<gene>
    <name evidence="2" type="ORF">BSF38_02729</name>
</gene>
<evidence type="ECO:0000313" key="2">
    <source>
        <dbReference type="EMBL" id="APW61220.1"/>
    </source>
</evidence>
<keyword evidence="1" id="KW-0812">Transmembrane</keyword>
<feature type="transmembrane region" description="Helical" evidence="1">
    <location>
        <begin position="147"/>
        <end position="168"/>
    </location>
</feature>
<organism evidence="2 3">
    <name type="scientific">Paludisphaera borealis</name>
    <dbReference type="NCBI Taxonomy" id="1387353"/>
    <lineage>
        <taxon>Bacteria</taxon>
        <taxon>Pseudomonadati</taxon>
        <taxon>Planctomycetota</taxon>
        <taxon>Planctomycetia</taxon>
        <taxon>Isosphaerales</taxon>
        <taxon>Isosphaeraceae</taxon>
        <taxon>Paludisphaera</taxon>
    </lineage>
</organism>
<keyword evidence="3" id="KW-1185">Reference proteome</keyword>
<protein>
    <recommendedName>
        <fullName evidence="4">ABC-2 family transporter protein</fullName>
    </recommendedName>
</protein>
<dbReference type="STRING" id="1387353.BSF38_02729"/>
<feature type="transmembrane region" description="Helical" evidence="1">
    <location>
        <begin position="449"/>
        <end position="469"/>
    </location>
</feature>
<evidence type="ECO:0000313" key="3">
    <source>
        <dbReference type="Proteomes" id="UP000186309"/>
    </source>
</evidence>
<feature type="transmembrane region" description="Helical" evidence="1">
    <location>
        <begin position="12"/>
        <end position="35"/>
    </location>
</feature>
<feature type="transmembrane region" description="Helical" evidence="1">
    <location>
        <begin position="418"/>
        <end position="437"/>
    </location>
</feature>
<evidence type="ECO:0008006" key="4">
    <source>
        <dbReference type="Google" id="ProtNLM"/>
    </source>
</evidence>
<dbReference type="KEGG" id="pbor:BSF38_02729"/>
<feature type="transmembrane region" description="Helical" evidence="1">
    <location>
        <begin position="389"/>
        <end position="412"/>
    </location>
</feature>
<evidence type="ECO:0000256" key="1">
    <source>
        <dbReference type="SAM" id="Phobius"/>
    </source>
</evidence>